<dbReference type="InterPro" id="IPR000719">
    <property type="entry name" value="Prot_kinase_dom"/>
</dbReference>
<dbReference type="PROSITE" id="PS51257">
    <property type="entry name" value="PROKAR_LIPOPROTEIN"/>
    <property type="match status" value="1"/>
</dbReference>
<sequence length="250" mass="27593">MSPLKPSAQPLIIAGCEDVKGGQVGESGNINTDTFPGAPKLGSLPTVRDEPSKYPITRKLRTDRKVRELYRLGKTLGTGGECTCTAKASTSRAWTSIASSSRQYGRGGYVFVHKLHVVCLVGFSVVRLAIDRQTHAEYACKIMSLPSVGQQVGENESTREDIFKEIDILCALNHENVIFLKEYFEEDNKVYLITEMLTGGELLEAVLSRGTYTEHEARCCFVQLLRGIQYLHSRWGGPPALAARHGWTDA</sequence>
<keyword evidence="2" id="KW-0418">Kinase</keyword>
<gene>
    <name evidence="2" type="ORF">HaLaN_05138</name>
</gene>
<feature type="domain" description="Protein kinase" evidence="1">
    <location>
        <begin position="98"/>
        <end position="250"/>
    </location>
</feature>
<comment type="caution">
    <text evidence="2">The sequence shown here is derived from an EMBL/GenBank/DDBJ whole genome shotgun (WGS) entry which is preliminary data.</text>
</comment>
<feature type="non-terminal residue" evidence="2">
    <location>
        <position position="1"/>
    </location>
</feature>
<evidence type="ECO:0000313" key="3">
    <source>
        <dbReference type="Proteomes" id="UP000485058"/>
    </source>
</evidence>
<dbReference type="Proteomes" id="UP000485058">
    <property type="component" value="Unassembled WGS sequence"/>
</dbReference>
<feature type="non-terminal residue" evidence="2">
    <location>
        <position position="250"/>
    </location>
</feature>
<keyword evidence="2" id="KW-0808">Transferase</keyword>
<dbReference type="AlphaFoldDB" id="A0A699YI87"/>
<dbReference type="Pfam" id="PF00069">
    <property type="entry name" value="Pkinase"/>
    <property type="match status" value="1"/>
</dbReference>
<dbReference type="EMBL" id="BLLF01000273">
    <property type="protein sequence ID" value="GFH09910.1"/>
    <property type="molecule type" value="Genomic_DNA"/>
</dbReference>
<dbReference type="GO" id="GO:0005524">
    <property type="term" value="F:ATP binding"/>
    <property type="evidence" value="ECO:0007669"/>
    <property type="project" value="InterPro"/>
</dbReference>
<dbReference type="PROSITE" id="PS50011">
    <property type="entry name" value="PROTEIN_KINASE_DOM"/>
    <property type="match status" value="1"/>
</dbReference>
<evidence type="ECO:0000259" key="1">
    <source>
        <dbReference type="PROSITE" id="PS50011"/>
    </source>
</evidence>
<dbReference type="SUPFAM" id="SSF56112">
    <property type="entry name" value="Protein kinase-like (PK-like)"/>
    <property type="match status" value="1"/>
</dbReference>
<keyword evidence="3" id="KW-1185">Reference proteome</keyword>
<proteinExistence type="predicted"/>
<reference evidence="2 3" key="1">
    <citation type="submission" date="2020-02" db="EMBL/GenBank/DDBJ databases">
        <title>Draft genome sequence of Haematococcus lacustris strain NIES-144.</title>
        <authorList>
            <person name="Morimoto D."/>
            <person name="Nakagawa S."/>
            <person name="Yoshida T."/>
            <person name="Sawayama S."/>
        </authorList>
    </citation>
    <scope>NUCLEOTIDE SEQUENCE [LARGE SCALE GENOMIC DNA]</scope>
    <source>
        <strain evidence="2 3">NIES-144</strain>
    </source>
</reference>
<accession>A0A699YI87</accession>
<protein>
    <submittedName>
        <fullName evidence="2">Protein kinase domain-containing protein</fullName>
    </submittedName>
</protein>
<dbReference type="Gene3D" id="1.10.510.10">
    <property type="entry name" value="Transferase(Phosphotransferase) domain 1"/>
    <property type="match status" value="1"/>
</dbReference>
<dbReference type="SMART" id="SM00220">
    <property type="entry name" value="S_TKc"/>
    <property type="match status" value="1"/>
</dbReference>
<dbReference type="InterPro" id="IPR011009">
    <property type="entry name" value="Kinase-like_dom_sf"/>
</dbReference>
<dbReference type="GO" id="GO:0004672">
    <property type="term" value="F:protein kinase activity"/>
    <property type="evidence" value="ECO:0007669"/>
    <property type="project" value="InterPro"/>
</dbReference>
<organism evidence="2 3">
    <name type="scientific">Haematococcus lacustris</name>
    <name type="common">Green alga</name>
    <name type="synonym">Haematococcus pluvialis</name>
    <dbReference type="NCBI Taxonomy" id="44745"/>
    <lineage>
        <taxon>Eukaryota</taxon>
        <taxon>Viridiplantae</taxon>
        <taxon>Chlorophyta</taxon>
        <taxon>core chlorophytes</taxon>
        <taxon>Chlorophyceae</taxon>
        <taxon>CS clade</taxon>
        <taxon>Chlamydomonadales</taxon>
        <taxon>Haematococcaceae</taxon>
        <taxon>Haematococcus</taxon>
    </lineage>
</organism>
<name>A0A699YI87_HAELA</name>
<dbReference type="PANTHER" id="PTHR24347">
    <property type="entry name" value="SERINE/THREONINE-PROTEIN KINASE"/>
    <property type="match status" value="1"/>
</dbReference>
<evidence type="ECO:0000313" key="2">
    <source>
        <dbReference type="EMBL" id="GFH09910.1"/>
    </source>
</evidence>